<reference evidence="4" key="1">
    <citation type="submission" date="2023-07" db="EMBL/GenBank/DDBJ databases">
        <title>30 novel species of actinomycetes from the DSMZ collection.</title>
        <authorList>
            <person name="Nouioui I."/>
        </authorList>
    </citation>
    <scope>NUCLEOTIDE SEQUENCE [LARGE SCALE GENOMIC DNA]</scope>
    <source>
        <strain evidence="4">DSM 41770</strain>
    </source>
</reference>
<feature type="transmembrane region" description="Helical" evidence="2">
    <location>
        <begin position="6"/>
        <end position="25"/>
    </location>
</feature>
<organism evidence="3 4">
    <name type="scientific">Streptomyces salyersiae</name>
    <dbReference type="NCBI Taxonomy" id="3075530"/>
    <lineage>
        <taxon>Bacteria</taxon>
        <taxon>Bacillati</taxon>
        <taxon>Actinomycetota</taxon>
        <taxon>Actinomycetes</taxon>
        <taxon>Kitasatosporales</taxon>
        <taxon>Streptomycetaceae</taxon>
        <taxon>Streptomyces</taxon>
    </lineage>
</organism>
<dbReference type="Proteomes" id="UP001183777">
    <property type="component" value="Unassembled WGS sequence"/>
</dbReference>
<evidence type="ECO:0000256" key="2">
    <source>
        <dbReference type="SAM" id="Phobius"/>
    </source>
</evidence>
<keyword evidence="2" id="KW-1133">Transmembrane helix</keyword>
<evidence type="ECO:0000313" key="4">
    <source>
        <dbReference type="Proteomes" id="UP001183777"/>
    </source>
</evidence>
<proteinExistence type="predicted"/>
<evidence type="ECO:0008006" key="5">
    <source>
        <dbReference type="Google" id="ProtNLM"/>
    </source>
</evidence>
<feature type="compositionally biased region" description="Polar residues" evidence="1">
    <location>
        <begin position="192"/>
        <end position="211"/>
    </location>
</feature>
<keyword evidence="2" id="KW-0812">Transmembrane</keyword>
<feature type="region of interest" description="Disordered" evidence="1">
    <location>
        <begin position="173"/>
        <end position="211"/>
    </location>
</feature>
<sequence>MTTTVVIIVAVVLVLAVLGFFLVRGRTGGGQGLRRRFGPEYERTVAEHGGDTKAAEQELAERVKLHGSLHEQPLSPEAREGYAGRWAMVQETFIDSPREAVAEADALLARLARDRGFPDGDSFEEQTAALSVHHAGELDGYRRVHTAVHDHSSTEEMRTALIEARALFDVLLGDTPSDSGRRGRHETKNPHGTENPHQTKNLHGTEGRTTA</sequence>
<keyword evidence="2" id="KW-0472">Membrane</keyword>
<dbReference type="RefSeq" id="WP_200693712.1">
    <property type="nucleotide sequence ID" value="NZ_JAVREX010000006.1"/>
</dbReference>
<protein>
    <recommendedName>
        <fullName evidence="5">Secreted protein</fullName>
    </recommendedName>
</protein>
<dbReference type="EMBL" id="JAVREX010000006">
    <property type="protein sequence ID" value="MDT0429309.1"/>
    <property type="molecule type" value="Genomic_DNA"/>
</dbReference>
<keyword evidence="4" id="KW-1185">Reference proteome</keyword>
<accession>A0ABU2RKF6</accession>
<comment type="caution">
    <text evidence="3">The sequence shown here is derived from an EMBL/GenBank/DDBJ whole genome shotgun (WGS) entry which is preliminary data.</text>
</comment>
<evidence type="ECO:0000313" key="3">
    <source>
        <dbReference type="EMBL" id="MDT0429309.1"/>
    </source>
</evidence>
<name>A0ABU2RKF6_9ACTN</name>
<gene>
    <name evidence="3" type="ORF">RM649_16895</name>
</gene>
<evidence type="ECO:0000256" key="1">
    <source>
        <dbReference type="SAM" id="MobiDB-lite"/>
    </source>
</evidence>